<sequence length="787" mass="84356">MTVLSRSLAFTALLMCAAAAPEAAAQAAPTAERPLEGDAYQLADQAYKQYDAGHYETAQIMAENAIRLRPDVARLRLLLVYALEKQGKRQEAMRAADAAIADGLGTPELRQAKANLQRPTATAATPAATPSTIPAATPAPAAGQTATAAQPAAQPPAQTRKPAPQTAYQRAYPVATRAYADYARQDYAAAAAGAERAFRAVPKQGEWALLWVESLGAQQRYEAASAAVDQALALGAPNKAALQARRQAFQRQLTASQAPATPAPGSVAATGAYAAYDKGAYQEAIALARQAVAEAPDNASYAQLLTTTLAAGTTAQAAEAETRLTDELARQPDSAELLAQRGYARQRLGQPAGAVSDFEAARATGKAPPRLILDQAYAQSAMGDNRAATDSLKQAIDMDDAGQLGLTPLERYNTRRGVADLSREWGASFSASYRGARPANSSMGGAAINTPGDVVFSTAEIFWRPPQLNNRWGMLEAYARSSNTLYDGGSTYESRRNVDPCTGESTPDNRSADERLRNSSSASGIPSTIGALGVRYLLADTGLTFGIERRQFLGSATRQGYAYPESSAVQCAAQQAFHSAYPNLQDQSAVTRYKLNGDAGGWMTYLTYGYYQGRELRVDVPSWLTIEGYAQGGYLWDDNSARYTAYSVDSKGQRQQDLGSAPGRLKRDQAFLSGELRVGRSFRATSISDKLVLFPYAVVGADWLWQKSVASLDGLPGYGSQSVVLSDHGTSWSLGVGPGFNVRYWFREDHYNAPRSYLDFGVQYRTSIGGGESDRAKGWFMNMTLSY</sequence>
<evidence type="ECO:0000256" key="1">
    <source>
        <dbReference type="SAM" id="MobiDB-lite"/>
    </source>
</evidence>
<dbReference type="RefSeq" id="WP_175206374.1">
    <property type="nucleotide sequence ID" value="NZ_CADILG010000007.1"/>
</dbReference>
<gene>
    <name evidence="4" type="ORF">LMG26858_01453</name>
</gene>
<name>A0A6S7CFN5_9BURK</name>
<protein>
    <recommendedName>
        <fullName evidence="3">Bacteriophage N4 adsorption protein A C-terminal domain-containing protein</fullName>
    </recommendedName>
</protein>
<evidence type="ECO:0000313" key="4">
    <source>
        <dbReference type="EMBL" id="CAB3845933.1"/>
    </source>
</evidence>
<feature type="signal peptide" evidence="2">
    <location>
        <begin position="1"/>
        <end position="27"/>
    </location>
</feature>
<keyword evidence="5" id="KW-1185">Reference proteome</keyword>
<dbReference type="EMBL" id="CADILG010000007">
    <property type="protein sequence ID" value="CAB3845933.1"/>
    <property type="molecule type" value="Genomic_DNA"/>
</dbReference>
<dbReference type="AlphaFoldDB" id="A0A6S7CFN5"/>
<dbReference type="Proteomes" id="UP000494117">
    <property type="component" value="Unassembled WGS sequence"/>
</dbReference>
<evidence type="ECO:0000313" key="5">
    <source>
        <dbReference type="Proteomes" id="UP000494117"/>
    </source>
</evidence>
<dbReference type="InterPro" id="IPR025137">
    <property type="entry name" value="NfrA_C"/>
</dbReference>
<evidence type="ECO:0000256" key="2">
    <source>
        <dbReference type="SAM" id="SignalP"/>
    </source>
</evidence>
<accession>A0A6S7CFN5</accession>
<feature type="region of interest" description="Disordered" evidence="1">
    <location>
        <begin position="489"/>
        <end position="523"/>
    </location>
</feature>
<feature type="compositionally biased region" description="Low complexity" evidence="1">
    <location>
        <begin position="119"/>
        <end position="167"/>
    </location>
</feature>
<dbReference type="InterPro" id="IPR011990">
    <property type="entry name" value="TPR-like_helical_dom_sf"/>
</dbReference>
<dbReference type="Pfam" id="PF13283">
    <property type="entry name" value="NfrA_C"/>
    <property type="match status" value="1"/>
</dbReference>
<feature type="chain" id="PRO_5028948724" description="Bacteriophage N4 adsorption protein A C-terminal domain-containing protein" evidence="2">
    <location>
        <begin position="28"/>
        <end position="787"/>
    </location>
</feature>
<dbReference type="SUPFAM" id="SSF48452">
    <property type="entry name" value="TPR-like"/>
    <property type="match status" value="2"/>
</dbReference>
<organism evidence="4 5">
    <name type="scientific">Achromobacter anxifer</name>
    <dbReference type="NCBI Taxonomy" id="1287737"/>
    <lineage>
        <taxon>Bacteria</taxon>
        <taxon>Pseudomonadati</taxon>
        <taxon>Pseudomonadota</taxon>
        <taxon>Betaproteobacteria</taxon>
        <taxon>Burkholderiales</taxon>
        <taxon>Alcaligenaceae</taxon>
        <taxon>Achromobacter</taxon>
    </lineage>
</organism>
<reference evidence="4 5" key="1">
    <citation type="submission" date="2020-04" db="EMBL/GenBank/DDBJ databases">
        <authorList>
            <person name="De Canck E."/>
        </authorList>
    </citation>
    <scope>NUCLEOTIDE SEQUENCE [LARGE SCALE GENOMIC DNA]</scope>
    <source>
        <strain evidence="4 5">LMG 26858</strain>
    </source>
</reference>
<keyword evidence="2" id="KW-0732">Signal</keyword>
<feature type="domain" description="Bacteriophage N4 adsorption protein A C-terminal" evidence="3">
    <location>
        <begin position="665"/>
        <end position="782"/>
    </location>
</feature>
<dbReference type="Gene3D" id="1.25.40.10">
    <property type="entry name" value="Tetratricopeptide repeat domain"/>
    <property type="match status" value="2"/>
</dbReference>
<evidence type="ECO:0000259" key="3">
    <source>
        <dbReference type="Pfam" id="PF13283"/>
    </source>
</evidence>
<feature type="region of interest" description="Disordered" evidence="1">
    <location>
        <begin position="117"/>
        <end position="167"/>
    </location>
</feature>
<proteinExistence type="predicted"/>